<dbReference type="STRING" id="929556.Solca_1907"/>
<accession>H8KQU6</accession>
<dbReference type="HOGENOM" id="CLU_092206_2_1_10"/>
<dbReference type="OrthoDB" id="9785438at2"/>
<dbReference type="Pfam" id="PF04134">
    <property type="entry name" value="DCC1-like"/>
    <property type="match status" value="1"/>
</dbReference>
<proteinExistence type="predicted"/>
<name>H8KQU6_SOLCM</name>
<gene>
    <name evidence="2" type="ordered locus">Solca_1907</name>
</gene>
<dbReference type="Proteomes" id="UP000007590">
    <property type="component" value="Chromosome"/>
</dbReference>
<dbReference type="KEGG" id="scn:Solca_1907"/>
<protein>
    <recommendedName>
        <fullName evidence="4">Thiol-disulfide oxidoreductase DCC</fullName>
    </recommendedName>
</protein>
<sequence length="134" mass="15666">MNEERLIVLFDGVCNLCNNTVQFIIRNDSKGKFRFAALQSETGQRLLEKYQLDTKNFNSFILIDNNKPRLKSTGALYLVKNLSGLFPLLFAFIIIPPLIRDWIYDKVAQNRYKWFGKKDQCMVPTPELKARFLN</sequence>
<feature type="transmembrane region" description="Helical" evidence="1">
    <location>
        <begin position="77"/>
        <end position="99"/>
    </location>
</feature>
<dbReference type="eggNOG" id="COG3011">
    <property type="taxonomic scope" value="Bacteria"/>
</dbReference>
<evidence type="ECO:0000313" key="2">
    <source>
        <dbReference type="EMBL" id="AFD06967.1"/>
    </source>
</evidence>
<evidence type="ECO:0000256" key="1">
    <source>
        <dbReference type="SAM" id="Phobius"/>
    </source>
</evidence>
<dbReference type="EMBL" id="CP003349">
    <property type="protein sequence ID" value="AFD06967.1"/>
    <property type="molecule type" value="Genomic_DNA"/>
</dbReference>
<organism evidence="2 3">
    <name type="scientific">Solitalea canadensis (strain ATCC 29591 / DSM 3403 / JCM 21819 / LMG 8368 / NBRC 15130 / NCIMB 12057 / USAM 9D)</name>
    <name type="common">Flexibacter canadensis</name>
    <dbReference type="NCBI Taxonomy" id="929556"/>
    <lineage>
        <taxon>Bacteria</taxon>
        <taxon>Pseudomonadati</taxon>
        <taxon>Bacteroidota</taxon>
        <taxon>Sphingobacteriia</taxon>
        <taxon>Sphingobacteriales</taxon>
        <taxon>Sphingobacteriaceae</taxon>
        <taxon>Solitalea</taxon>
    </lineage>
</organism>
<dbReference type="PANTHER" id="PTHR33639">
    <property type="entry name" value="THIOL-DISULFIDE OXIDOREDUCTASE DCC"/>
    <property type="match status" value="1"/>
</dbReference>
<keyword evidence="1" id="KW-0472">Membrane</keyword>
<dbReference type="PANTHER" id="PTHR33639:SF2">
    <property type="entry name" value="DUF393 DOMAIN-CONTAINING PROTEIN"/>
    <property type="match status" value="1"/>
</dbReference>
<evidence type="ECO:0000313" key="3">
    <source>
        <dbReference type="Proteomes" id="UP000007590"/>
    </source>
</evidence>
<dbReference type="AlphaFoldDB" id="H8KQU6"/>
<dbReference type="RefSeq" id="WP_014680194.1">
    <property type="nucleotide sequence ID" value="NC_017770.1"/>
</dbReference>
<keyword evidence="1" id="KW-1133">Transmembrane helix</keyword>
<keyword evidence="1" id="KW-0812">Transmembrane</keyword>
<keyword evidence="3" id="KW-1185">Reference proteome</keyword>
<dbReference type="InterPro" id="IPR052927">
    <property type="entry name" value="DCC_oxidoreductase"/>
</dbReference>
<reference evidence="2" key="1">
    <citation type="submission" date="2012-02" db="EMBL/GenBank/DDBJ databases">
        <title>The complete genome of Solitalea canadensis DSM 3403.</title>
        <authorList>
            <consortium name="US DOE Joint Genome Institute (JGI-PGF)"/>
            <person name="Lucas S."/>
            <person name="Copeland A."/>
            <person name="Lapidus A."/>
            <person name="Glavina del Rio T."/>
            <person name="Dalin E."/>
            <person name="Tice H."/>
            <person name="Bruce D."/>
            <person name="Goodwin L."/>
            <person name="Pitluck S."/>
            <person name="Peters L."/>
            <person name="Ovchinnikova G."/>
            <person name="Lu M."/>
            <person name="Kyrpides N."/>
            <person name="Mavromatis K."/>
            <person name="Ivanova N."/>
            <person name="Brettin T."/>
            <person name="Detter J.C."/>
            <person name="Han C."/>
            <person name="Larimer F."/>
            <person name="Land M."/>
            <person name="Hauser L."/>
            <person name="Markowitz V."/>
            <person name="Cheng J.-F."/>
            <person name="Hugenholtz P."/>
            <person name="Woyke T."/>
            <person name="Wu D."/>
            <person name="Spring S."/>
            <person name="Schroeder M."/>
            <person name="Kopitz M."/>
            <person name="Brambilla E."/>
            <person name="Klenk H.-P."/>
            <person name="Eisen J.A."/>
        </authorList>
    </citation>
    <scope>NUCLEOTIDE SEQUENCE</scope>
    <source>
        <strain evidence="2">DSM 3403</strain>
    </source>
</reference>
<dbReference type="InterPro" id="IPR007263">
    <property type="entry name" value="DCC1-like"/>
</dbReference>
<evidence type="ECO:0008006" key="4">
    <source>
        <dbReference type="Google" id="ProtNLM"/>
    </source>
</evidence>
<dbReference type="GO" id="GO:0015035">
    <property type="term" value="F:protein-disulfide reductase activity"/>
    <property type="evidence" value="ECO:0007669"/>
    <property type="project" value="InterPro"/>
</dbReference>